<reference evidence="3 4" key="1">
    <citation type="journal article" date="2014" name="Genome Announc.">
        <title>Complete Genome Sequence of Hyphomicrobium nitrativorans Strain NL23, a Denitrifying Bacterium Isolated from Biofilm of a Methanol-Fed Denitrification System Treating Seawater at the Montreal Biodome.</title>
        <authorList>
            <person name="Martineau C."/>
            <person name="Villeneuve C."/>
            <person name="Mauffrey F."/>
            <person name="Villemur R."/>
        </authorList>
    </citation>
    <scope>NUCLEOTIDE SEQUENCE [LARGE SCALE GENOMIC DNA]</scope>
    <source>
        <strain evidence="3">NL23</strain>
    </source>
</reference>
<dbReference type="AlphaFoldDB" id="V5SA79"/>
<gene>
    <name evidence="3" type="ORF">W911_01190</name>
</gene>
<protein>
    <submittedName>
        <fullName evidence="3">Extensin</fullName>
    </submittedName>
</protein>
<dbReference type="Pfam" id="PF06904">
    <property type="entry name" value="Extensin-like_C"/>
    <property type="match status" value="1"/>
</dbReference>
<evidence type="ECO:0000259" key="2">
    <source>
        <dbReference type="Pfam" id="PF06904"/>
    </source>
</evidence>
<keyword evidence="1" id="KW-1133">Transmembrane helix</keyword>
<name>V5SA79_9HYPH</name>
<evidence type="ECO:0000256" key="1">
    <source>
        <dbReference type="SAM" id="Phobius"/>
    </source>
</evidence>
<dbReference type="Proteomes" id="UP000018542">
    <property type="component" value="Chromosome"/>
</dbReference>
<keyword evidence="1" id="KW-0472">Membrane</keyword>
<organism evidence="3 4">
    <name type="scientific">Hyphomicrobium nitrativorans NL23</name>
    <dbReference type="NCBI Taxonomy" id="1029756"/>
    <lineage>
        <taxon>Bacteria</taxon>
        <taxon>Pseudomonadati</taxon>
        <taxon>Pseudomonadota</taxon>
        <taxon>Alphaproteobacteria</taxon>
        <taxon>Hyphomicrobiales</taxon>
        <taxon>Hyphomicrobiaceae</taxon>
        <taxon>Hyphomicrobium</taxon>
    </lineage>
</organism>
<feature type="transmembrane region" description="Helical" evidence="1">
    <location>
        <begin position="12"/>
        <end position="30"/>
    </location>
</feature>
<dbReference type="EMBL" id="CP006912">
    <property type="protein sequence ID" value="AHB47327.1"/>
    <property type="molecule type" value="Genomic_DNA"/>
</dbReference>
<dbReference type="OrthoDB" id="9809788at2"/>
<dbReference type="HOGENOM" id="CLU_043272_2_0_5"/>
<evidence type="ECO:0000313" key="3">
    <source>
        <dbReference type="EMBL" id="AHB47327.1"/>
    </source>
</evidence>
<dbReference type="KEGG" id="hni:W911_01190"/>
<dbReference type="RefSeq" id="WP_023785680.1">
    <property type="nucleotide sequence ID" value="NC_022997.1"/>
</dbReference>
<proteinExistence type="predicted"/>
<sequence>MASKPVRVFLRILLLLLLAIAAFGAFWFGLVPNTLSPFPRISLDTRPGIFVDARLSALRFDPALCRAVLKEPQISASPIPDRPHDNGCGWENAVRFSKVGGAQLSVGQITCEMAAAVALWMEHEVQPLAREMFGQPVARINNMGTYGCRNIVGNPMWKGVRSQHATANALDIGGFTLADGRTISLIRDWKGKGRESQFLREAHRRSCRYFRVSLGPEFNVAHKDHFHFDRGLMWTCR</sequence>
<feature type="domain" description="Extensin-like C-terminal" evidence="2">
    <location>
        <begin position="64"/>
        <end position="237"/>
    </location>
</feature>
<accession>V5SA79</accession>
<keyword evidence="1" id="KW-0812">Transmembrane</keyword>
<dbReference type="PATRIC" id="fig|1029756.8.peg.252"/>
<keyword evidence="4" id="KW-1185">Reference proteome</keyword>
<evidence type="ECO:0000313" key="4">
    <source>
        <dbReference type="Proteomes" id="UP000018542"/>
    </source>
</evidence>
<dbReference type="InterPro" id="IPR009683">
    <property type="entry name" value="Extensin-like_C"/>
</dbReference>